<evidence type="ECO:0000313" key="4">
    <source>
        <dbReference type="Proteomes" id="UP000258309"/>
    </source>
</evidence>
<dbReference type="Pfam" id="PF00443">
    <property type="entry name" value="UCH"/>
    <property type="match status" value="1"/>
</dbReference>
<name>A0A3E2H797_SCYLI</name>
<feature type="region of interest" description="Disordered" evidence="1">
    <location>
        <begin position="1"/>
        <end position="100"/>
    </location>
</feature>
<dbReference type="Proteomes" id="UP000258309">
    <property type="component" value="Unassembled WGS sequence"/>
</dbReference>
<dbReference type="GO" id="GO:0005634">
    <property type="term" value="C:nucleus"/>
    <property type="evidence" value="ECO:0007669"/>
    <property type="project" value="TreeGrafter"/>
</dbReference>
<feature type="non-terminal residue" evidence="3">
    <location>
        <position position="2538"/>
    </location>
</feature>
<accession>A0A3E2H797</accession>
<dbReference type="InterPro" id="IPR018200">
    <property type="entry name" value="USP_CS"/>
</dbReference>
<dbReference type="EMBL" id="NCSJ02000137">
    <property type="protein sequence ID" value="RFU29187.1"/>
    <property type="molecule type" value="Genomic_DNA"/>
</dbReference>
<feature type="region of interest" description="Disordered" evidence="1">
    <location>
        <begin position="2501"/>
        <end position="2538"/>
    </location>
</feature>
<gene>
    <name evidence="3" type="ORF">B7463_g7158</name>
</gene>
<feature type="domain" description="USP" evidence="2">
    <location>
        <begin position="1597"/>
        <end position="1924"/>
    </location>
</feature>
<dbReference type="GO" id="GO:0016579">
    <property type="term" value="P:protein deubiquitination"/>
    <property type="evidence" value="ECO:0007669"/>
    <property type="project" value="InterPro"/>
</dbReference>
<dbReference type="STRING" id="5539.A0A3E2H797"/>
<dbReference type="InterPro" id="IPR038765">
    <property type="entry name" value="Papain-like_cys_pep_sf"/>
</dbReference>
<reference evidence="3 4" key="1">
    <citation type="submission" date="2018-05" db="EMBL/GenBank/DDBJ databases">
        <title>Draft genome sequence of Scytalidium lignicola DSM 105466, a ubiquitous saprotrophic fungus.</title>
        <authorList>
            <person name="Buettner E."/>
            <person name="Gebauer A.M."/>
            <person name="Hofrichter M."/>
            <person name="Liers C."/>
            <person name="Kellner H."/>
        </authorList>
    </citation>
    <scope>NUCLEOTIDE SEQUENCE [LARGE SCALE GENOMIC DNA]</scope>
    <source>
        <strain evidence="3 4">DSM 105466</strain>
    </source>
</reference>
<dbReference type="PROSITE" id="PS00973">
    <property type="entry name" value="USP_2"/>
    <property type="match status" value="1"/>
</dbReference>
<organism evidence="3 4">
    <name type="scientific">Scytalidium lignicola</name>
    <name type="common">Hyphomycete</name>
    <dbReference type="NCBI Taxonomy" id="5539"/>
    <lineage>
        <taxon>Eukaryota</taxon>
        <taxon>Fungi</taxon>
        <taxon>Dikarya</taxon>
        <taxon>Ascomycota</taxon>
        <taxon>Pezizomycotina</taxon>
        <taxon>Leotiomycetes</taxon>
        <taxon>Leotiomycetes incertae sedis</taxon>
        <taxon>Scytalidium</taxon>
    </lineage>
</organism>
<evidence type="ECO:0000256" key="1">
    <source>
        <dbReference type="SAM" id="MobiDB-lite"/>
    </source>
</evidence>
<feature type="non-terminal residue" evidence="3">
    <location>
        <position position="1"/>
    </location>
</feature>
<dbReference type="GO" id="GO:0005829">
    <property type="term" value="C:cytosol"/>
    <property type="evidence" value="ECO:0007669"/>
    <property type="project" value="TreeGrafter"/>
</dbReference>
<dbReference type="InterPro" id="IPR050164">
    <property type="entry name" value="Peptidase_C19"/>
</dbReference>
<dbReference type="OrthoDB" id="420187at2759"/>
<protein>
    <recommendedName>
        <fullName evidence="2">USP domain-containing protein</fullName>
    </recommendedName>
</protein>
<dbReference type="OMA" id="FSAIQCE"/>
<dbReference type="InterPro" id="IPR028889">
    <property type="entry name" value="USP"/>
</dbReference>
<dbReference type="PANTHER" id="PTHR24006">
    <property type="entry name" value="UBIQUITIN CARBOXYL-TERMINAL HYDROLASE"/>
    <property type="match status" value="1"/>
</dbReference>
<dbReference type="InterPro" id="IPR021905">
    <property type="entry name" value="DUF3517"/>
</dbReference>
<dbReference type="InterPro" id="IPR001394">
    <property type="entry name" value="Peptidase_C19_UCH"/>
</dbReference>
<proteinExistence type="predicted"/>
<comment type="caution">
    <text evidence="3">The sequence shown here is derived from an EMBL/GenBank/DDBJ whole genome shotgun (WGS) entry which is preliminary data.</text>
</comment>
<dbReference type="PANTHER" id="PTHR24006:SF827">
    <property type="entry name" value="UBIQUITIN CARBOXYL-TERMINAL HYDROLASE 34"/>
    <property type="match status" value="1"/>
</dbReference>
<feature type="compositionally biased region" description="Polar residues" evidence="1">
    <location>
        <begin position="86"/>
        <end position="100"/>
    </location>
</feature>
<dbReference type="FunFam" id="3.90.70.10:FF:000136">
    <property type="entry name" value="Ubiquitin C-terminal hydrolase, putative"/>
    <property type="match status" value="1"/>
</dbReference>
<evidence type="ECO:0000313" key="3">
    <source>
        <dbReference type="EMBL" id="RFU29187.1"/>
    </source>
</evidence>
<evidence type="ECO:0000259" key="2">
    <source>
        <dbReference type="PROSITE" id="PS50235"/>
    </source>
</evidence>
<dbReference type="CDD" id="cd02659">
    <property type="entry name" value="peptidase_C19C"/>
    <property type="match status" value="1"/>
</dbReference>
<dbReference type="PROSITE" id="PS50235">
    <property type="entry name" value="USP_3"/>
    <property type="match status" value="1"/>
</dbReference>
<dbReference type="GO" id="GO:0004843">
    <property type="term" value="F:cysteine-type deubiquitinase activity"/>
    <property type="evidence" value="ECO:0007669"/>
    <property type="project" value="InterPro"/>
</dbReference>
<sequence>MDYEPAELSRERAASSEPCATRPNPFDHDEHAARKRQRVSGGGSRSRSVDTAQSSDIEPNPGPQRAATLKEDSTTGFSAAPPRTPPSNLQQNLPAEPTSSRVTINLRSARPLDAIPSSPPSPATPTKIMENGAEAVPRIDGAEEVASPIHALEFSIETPQSSPSSSGSPPIELVAVSDDDSDFGHQTPPLAIIREDEVFVDPMTCFPYHTDGEHLLATVRRLANFLQYDNVDSEEPFVKLRDWIERVLAFMNLDNCYECFTKERDFWLTLPDITFALSWRSRFFGPFLQRSREGRQALSDFLCQFSRLSARFLAMDIRTLSYHNKITSDKEPDLASRGYLLAYSFLLRKDDGSHIGRNLETHYRWNWDEDVLMMTSSFQAEGGSLHALKSFVDGLLPIISTYPKFVDYLTEPCRLAAKMITDAAIVWERSDEQQYLQANMEVFSLGFGFFKAMAATLENIIEKHVTCLTPDSAIVHLSSLTAILRHSLFHEVDGTKEILQSRKEEHPELTKRHIPRVISTEWKFKVLHKLITSAQMQLRVAGVTTMCQDLLSLYQSVRGADPTSNPVLLYFSNFVIQNKLVDYIVGTGSHPEIINESNNILGFLIVTKTYNTELTDTIWQTVMTSQDPRVVDAILLMVRRCLNLYDYQALLYICRKISAICLEAFTIAMRGFCESLFRELISKSAAEGFPHVDAPPYDLCVRLMRESSSKVETSPVCNDIQNFAALRLRELLSHGPPADVRNEIYVSCIKDISARTPTAPGSICALNALLRQNMVTDLRILTTMHGLTKLVIEELESTMSGDPDSSTQSFMITSAAGAARRELLIAIIIHEPSTISPELTSRLWDLLVGSKSRSSADRESGWEVLNTASKKTSIENSFIARCYKESLPNLSPEFFTTGTLNFAHYAIISWISGFDTHGMHYNDVEEEDSYSFESDALDQLWRMILTAPQNTIDAQAIQILVEIYLDSPAIISMSKTKSRELHLALVNHCLDQMAGAESKLREFGERASKEDDDTVMVITDEAKFHEQEMIFSRSLAVLREFLRAYQLKSRFASPKKSRSPIVSGSSTVEGDPLTVKYQSFDGNKHTEVKSLTLGKLNTAASLLASLQQATGFKNYKIYCGGKEFAPDSVDICKSLEDLNLNGLVLVQRRDEGDGSGFFAPGSKSSLEEEITKHFDELWGYLSMHEKVAREIYYFLVQFPLYGRLLDEFESQSTPYTEIFPLGQPFKCLYAIYSLGNYVTMKSLKGQLEEAVLSRSISLIVSAISNPDILGQCPTQDLRDFLAINLIDRFLQFLREPNLSGSIASSFGKDLVDRLLQLLYTSRAATSSPNSVHLTWRIFEVMLEASVHNPSFWITFKSHLTSSPLLRSLLLEDPRVVIRKSVYKQISNKCSFSPSHAQVPTMEFMSAFWPLITELIPESMFKPLQSEETLGLGLSLLKSLPETGGERVDLARLVVEWGRLLINYESKEVIGHPEAVDGAAHGLANLLYQATSLAQVWQQPLDCGTLAIGLFQKHLFPGFREVEEVEKEMIPVLNTVTRHLLSETIYLLVKDDERQYRAILQLLGSLVPYENGPDSPYSLELTFQFDRNKSVRSPTGYVGLKNLSNTCYLNSLFTQLFMNIPFREFMMNARVQDTSNFKLLGETQKLFGFMQNSLARYVDPTNFAASIRTYEDTHIDVSIQMDVDEFYNLLFDRWEGQIIAADVKRQFRSFYGGQLVQQVKSKECSHISERLEPFSAIQCDIKGKSSLQESLQAYVDGEIMEGDNKYKCSTCDRHVDAVKRACLKDVPDNLIFHLKRFDFNLRTLQRSKINDYFSFPKKIDMLPYKVEHLMDTPDDSPEDIFELVGILIHSGTAESGHYYSFIRERPSSNDQESWIEFNDDSVTPWDPANLEGSCFGGADYRGPVGQGNLQFDKSYSAYMLFYQRSSVVAAQKQALDESHQPSPFRLQLSHALSSHIAAENENMILKYCLHDPSHIPFVIKMFNNMKNINEGKCSESHILEKQAITIALNHLDQVVARTKELPDFPTFMVALKQIFHSCGECSRDFLEWFCDCPEALRHLLLRNPDAFVRSEIASTILGALIKVKNFVPYAYGMNEDEENDDSDPHVLLDLVKSLDKLMDIFHSSVRAWPEYFGVLSSIADLGKPEAVFLLDMGFLRKCLDIICADPSLPCSAQITRMLTIVSKRNMTRPVSYDAIISLVFKLLRSCDDTVTSCTDYDQRVELALVGATIPFTVTERQQLMQHWIRSNSNIFVEKLLYLNQNDHATRKILITLLHWQENIDHQIFNAIIRGIKRDVAPASFIRAALIYCENSESEDGLVRMVDHVIKVCRQIDNTEGKEFLQFFKGVFDLESNHDDIMTEEIYKYILEQIPEWAPSLLTYYEASVRTDTEDFLTNLIFNYGPGVKSSDSEEDELKAKLSVSVAQALGIACLRYLHETYIRARQQAIRASLFSIHSIIDACAPFYDMHENDEEPDDIAQEYKDLRTSVLTNMKKWMVEEVDEDVSEWEASEGEYGSSEPMESINELSLPADSDLNDVEVQL</sequence>
<dbReference type="Gene3D" id="3.90.70.10">
    <property type="entry name" value="Cysteine proteinases"/>
    <property type="match status" value="1"/>
</dbReference>
<keyword evidence="4" id="KW-1185">Reference proteome</keyword>
<dbReference type="Pfam" id="PF12030">
    <property type="entry name" value="DUF3517"/>
    <property type="match status" value="1"/>
</dbReference>
<dbReference type="SUPFAM" id="SSF54001">
    <property type="entry name" value="Cysteine proteinases"/>
    <property type="match status" value="1"/>
</dbReference>